<evidence type="ECO:0000256" key="1">
    <source>
        <dbReference type="ARBA" id="ARBA00004141"/>
    </source>
</evidence>
<name>A0A9W9JBG1_9EURO</name>
<dbReference type="GO" id="GO:0016020">
    <property type="term" value="C:membrane"/>
    <property type="evidence" value="ECO:0007669"/>
    <property type="project" value="UniProtKB-SubCell"/>
</dbReference>
<evidence type="ECO:0000256" key="4">
    <source>
        <dbReference type="ARBA" id="ARBA00023136"/>
    </source>
</evidence>
<comment type="subcellular location">
    <subcellularLocation>
        <location evidence="1">Membrane</location>
        <topology evidence="1">Multi-pass membrane protein</topology>
    </subcellularLocation>
</comment>
<protein>
    <submittedName>
        <fullName evidence="6">Mfs monosaccharide transporter protein</fullName>
    </submittedName>
</protein>
<dbReference type="Gene3D" id="1.20.1250.20">
    <property type="entry name" value="MFS general substrate transporter like domains"/>
    <property type="match status" value="1"/>
</dbReference>
<dbReference type="OrthoDB" id="6133115at2759"/>
<dbReference type="AlphaFoldDB" id="A0A9W9JBG1"/>
<gene>
    <name evidence="6" type="ORF">N7498_010221</name>
</gene>
<evidence type="ECO:0000256" key="3">
    <source>
        <dbReference type="ARBA" id="ARBA00022989"/>
    </source>
</evidence>
<dbReference type="GO" id="GO:0005351">
    <property type="term" value="F:carbohydrate:proton symporter activity"/>
    <property type="evidence" value="ECO:0007669"/>
    <property type="project" value="TreeGrafter"/>
</dbReference>
<dbReference type="InterPro" id="IPR036259">
    <property type="entry name" value="MFS_trans_sf"/>
</dbReference>
<keyword evidence="3 5" id="KW-1133">Transmembrane helix</keyword>
<dbReference type="Proteomes" id="UP001150904">
    <property type="component" value="Unassembled WGS sequence"/>
</dbReference>
<evidence type="ECO:0000256" key="5">
    <source>
        <dbReference type="SAM" id="Phobius"/>
    </source>
</evidence>
<proteinExistence type="predicted"/>
<reference evidence="6" key="2">
    <citation type="journal article" date="2023" name="IMA Fungus">
        <title>Comparative genomic study of the Penicillium genus elucidates a diverse pangenome and 15 lateral gene transfer events.</title>
        <authorList>
            <person name="Petersen C."/>
            <person name="Sorensen T."/>
            <person name="Nielsen M.R."/>
            <person name="Sondergaard T.E."/>
            <person name="Sorensen J.L."/>
            <person name="Fitzpatrick D.A."/>
            <person name="Frisvad J.C."/>
            <person name="Nielsen K.L."/>
        </authorList>
    </citation>
    <scope>NUCLEOTIDE SEQUENCE</scope>
    <source>
        <strain evidence="6">IBT 15544</strain>
    </source>
</reference>
<keyword evidence="7" id="KW-1185">Reference proteome</keyword>
<evidence type="ECO:0000313" key="6">
    <source>
        <dbReference type="EMBL" id="KAJ5191236.1"/>
    </source>
</evidence>
<sequence>MATYILIFSSAFVFGGFIGPSVWLASTEIHSVRLRTYGQANTTFFYEIFSFGVQFWTLYMLNVHNGNMGVNVGYFYFGLTVAVLILTFLFVPETARLTLEQIDDFFLSGSKAWKTSTKKNIAFARGDLSDSPNSTQETFVLAKEVILTSGEEIGDMT</sequence>
<dbReference type="EMBL" id="JAPQKR010000016">
    <property type="protein sequence ID" value="KAJ5191236.1"/>
    <property type="molecule type" value="Genomic_DNA"/>
</dbReference>
<feature type="transmembrane region" description="Helical" evidence="5">
    <location>
        <begin position="44"/>
        <end position="61"/>
    </location>
</feature>
<feature type="transmembrane region" description="Helical" evidence="5">
    <location>
        <begin position="6"/>
        <end position="24"/>
    </location>
</feature>
<keyword evidence="4 5" id="KW-0472">Membrane</keyword>
<dbReference type="SUPFAM" id="SSF103473">
    <property type="entry name" value="MFS general substrate transporter"/>
    <property type="match status" value="1"/>
</dbReference>
<keyword evidence="2 5" id="KW-0812">Transmembrane</keyword>
<evidence type="ECO:0000256" key="2">
    <source>
        <dbReference type="ARBA" id="ARBA00022692"/>
    </source>
</evidence>
<reference evidence="6" key="1">
    <citation type="submission" date="2022-12" db="EMBL/GenBank/DDBJ databases">
        <authorList>
            <person name="Petersen C."/>
        </authorList>
    </citation>
    <scope>NUCLEOTIDE SEQUENCE</scope>
    <source>
        <strain evidence="6">IBT 15544</strain>
    </source>
</reference>
<dbReference type="RefSeq" id="XP_058304176.1">
    <property type="nucleotide sequence ID" value="XM_058457277.1"/>
</dbReference>
<evidence type="ECO:0000313" key="7">
    <source>
        <dbReference type="Proteomes" id="UP001150904"/>
    </source>
</evidence>
<dbReference type="InterPro" id="IPR005828">
    <property type="entry name" value="MFS_sugar_transport-like"/>
</dbReference>
<dbReference type="InterPro" id="IPR050360">
    <property type="entry name" value="MFS_Sugar_Transporters"/>
</dbReference>
<accession>A0A9W9JBG1</accession>
<feature type="transmembrane region" description="Helical" evidence="5">
    <location>
        <begin position="73"/>
        <end position="91"/>
    </location>
</feature>
<dbReference type="Pfam" id="PF00083">
    <property type="entry name" value="Sugar_tr"/>
    <property type="match status" value="1"/>
</dbReference>
<dbReference type="PANTHER" id="PTHR48022">
    <property type="entry name" value="PLASTIDIC GLUCOSE TRANSPORTER 4"/>
    <property type="match status" value="1"/>
</dbReference>
<organism evidence="6 7">
    <name type="scientific">Penicillium cinerascens</name>
    <dbReference type="NCBI Taxonomy" id="70096"/>
    <lineage>
        <taxon>Eukaryota</taxon>
        <taxon>Fungi</taxon>
        <taxon>Dikarya</taxon>
        <taxon>Ascomycota</taxon>
        <taxon>Pezizomycotina</taxon>
        <taxon>Eurotiomycetes</taxon>
        <taxon>Eurotiomycetidae</taxon>
        <taxon>Eurotiales</taxon>
        <taxon>Aspergillaceae</taxon>
        <taxon>Penicillium</taxon>
    </lineage>
</organism>
<comment type="caution">
    <text evidence="6">The sequence shown here is derived from an EMBL/GenBank/DDBJ whole genome shotgun (WGS) entry which is preliminary data.</text>
</comment>
<dbReference type="GeneID" id="83184578"/>
<dbReference type="PANTHER" id="PTHR48022:SF2">
    <property type="entry name" value="PLASTIDIC GLUCOSE TRANSPORTER 4"/>
    <property type="match status" value="1"/>
</dbReference>